<evidence type="ECO:0000313" key="3">
    <source>
        <dbReference type="Proteomes" id="UP001139414"/>
    </source>
</evidence>
<dbReference type="EMBL" id="JAJBZG010000001">
    <property type="protein sequence ID" value="MCB7479724.1"/>
    <property type="molecule type" value="Genomic_DNA"/>
</dbReference>
<feature type="signal peptide" evidence="1">
    <location>
        <begin position="1"/>
        <end position="19"/>
    </location>
</feature>
<evidence type="ECO:0000256" key="1">
    <source>
        <dbReference type="SAM" id="SignalP"/>
    </source>
</evidence>
<feature type="chain" id="PRO_5040753072" evidence="1">
    <location>
        <begin position="20"/>
        <end position="531"/>
    </location>
</feature>
<reference evidence="2" key="1">
    <citation type="submission" date="2021-10" db="EMBL/GenBank/DDBJ databases">
        <title>Gramella sp. ASW11-100T, isolated from marine sediment.</title>
        <authorList>
            <person name="Xia C."/>
        </authorList>
    </citation>
    <scope>NUCLEOTIDE SEQUENCE</scope>
    <source>
        <strain evidence="2">ASW11-100</strain>
    </source>
</reference>
<protein>
    <submittedName>
        <fullName evidence="2">Uncharacterized protein</fullName>
    </submittedName>
</protein>
<dbReference type="Proteomes" id="UP001139414">
    <property type="component" value="Unassembled WGS sequence"/>
</dbReference>
<gene>
    <name evidence="2" type="ORF">LGQ90_00470</name>
</gene>
<keyword evidence="3" id="KW-1185">Reference proteome</keyword>
<evidence type="ECO:0000313" key="2">
    <source>
        <dbReference type="EMBL" id="MCB7479724.1"/>
    </source>
</evidence>
<organism evidence="2 3">
    <name type="scientific">Christiangramia sediminis</name>
    <dbReference type="NCBI Taxonomy" id="2881336"/>
    <lineage>
        <taxon>Bacteria</taxon>
        <taxon>Pseudomonadati</taxon>
        <taxon>Bacteroidota</taxon>
        <taxon>Flavobacteriia</taxon>
        <taxon>Flavobacteriales</taxon>
        <taxon>Flavobacteriaceae</taxon>
        <taxon>Christiangramia</taxon>
    </lineage>
</organism>
<proteinExistence type="predicted"/>
<comment type="caution">
    <text evidence="2">The sequence shown here is derived from an EMBL/GenBank/DDBJ whole genome shotgun (WGS) entry which is preliminary data.</text>
</comment>
<name>A0A9X1LG47_9FLAO</name>
<dbReference type="AlphaFoldDB" id="A0A9X1LG47"/>
<keyword evidence="1" id="KW-0732">Signal</keyword>
<accession>A0A9X1LG47</accession>
<dbReference type="RefSeq" id="WP_229337014.1">
    <property type="nucleotide sequence ID" value="NZ_JAJBZG010000001.1"/>
</dbReference>
<dbReference type="Gene3D" id="3.90.930.1">
    <property type="match status" value="1"/>
</dbReference>
<sequence>MRRFPVLLVLAIIFFSSCAKDDDTIPPEHPQGTLQGVFIDSPVEGLKYETETHSGYTDENGNYDYEEGETVTFYVGGIKLGSASASEEMSPISIASTPDATIETLEVQNIAAFLQTLDEDGDPGNGIQISPAVADAISILEIDFTQNIIQILGEIALEVFQNTGVSLEVVYPERAAAHLAQTLGLEFAPTDMFSFNFLPAFTNYFGVERHYELWKGATRAVLWKHEFDSAGKLIKSIAYEKYPFRIFKEFYFSNYDSVNLSVDLKIQTNNYHGWPSTYTENYTIRYSSDYLITDLTTGAGVIFKRKEFEAFSSENWVTSLVSYNSEDQLVFTHNYEYDSKGNIIRTETFGIDGNLKSSNEFNYSDVDEVRTALYLNSDDSQSTFEYSYRDDHTLEKVEETFSNGNAIFYYSEEELLKEWVIFYNSGYKIVFTFEATEKVEKNFYDGVLTDIYYYRFEDGNYSGWVYKYEWYENGILRERTVLNENYKRESFEYFYDNGNLEYKEFYDQDGTRIYTEYYDENGNLINTQYHN</sequence>
<dbReference type="PROSITE" id="PS51257">
    <property type="entry name" value="PROKAR_LIPOPROTEIN"/>
    <property type="match status" value="1"/>
</dbReference>